<protein>
    <recommendedName>
        <fullName evidence="2">Helix-hairpin-helix DNA-binding motif class 1 domain-containing protein</fullName>
    </recommendedName>
</protein>
<dbReference type="InterPro" id="IPR051675">
    <property type="entry name" value="Endo/Exo/Phosphatase_dom_1"/>
</dbReference>
<dbReference type="InterPro" id="IPR019554">
    <property type="entry name" value="Soluble_ligand-bd"/>
</dbReference>
<evidence type="ECO:0000259" key="2">
    <source>
        <dbReference type="SMART" id="SM00278"/>
    </source>
</evidence>
<dbReference type="Gene3D" id="1.10.150.320">
    <property type="entry name" value="Photosystem II 12 kDa extrinsic protein"/>
    <property type="match status" value="1"/>
</dbReference>
<sequence length="207" mass="23310">MEKLKRNSVFISVVCAIILLFSVSFIRNFDNSSVVEDDFQQFLEVQQPMVEHDEEIELQKEEIVVDVKGAVNQPGVYKMKSGDRIVNVIEKAEGFHKEANIDLINLAALLEDEMVIYVPFYSDEDDQLIEEFIATTFSNNTEDGKININHATVEELQTIPGIGPARAGAIVANREEQGRFQSIDDLVRVSGIGEKTLDNMREFIVAD</sequence>
<dbReference type="NCBIfam" id="TIGR00426">
    <property type="entry name" value="competence protein ComEA helix-hairpin-helix repeat region"/>
    <property type="match status" value="1"/>
</dbReference>
<feature type="domain" description="Helix-hairpin-helix DNA-binding motif class 1" evidence="2">
    <location>
        <begin position="184"/>
        <end position="203"/>
    </location>
</feature>
<dbReference type="InterPro" id="IPR003583">
    <property type="entry name" value="Hlx-hairpin-Hlx_DNA-bd_motif"/>
</dbReference>
<evidence type="ECO:0000256" key="1">
    <source>
        <dbReference type="SAM" id="Phobius"/>
    </source>
</evidence>
<evidence type="ECO:0000313" key="3">
    <source>
        <dbReference type="EMBL" id="OIJ16173.1"/>
    </source>
</evidence>
<feature type="transmembrane region" description="Helical" evidence="1">
    <location>
        <begin position="7"/>
        <end position="26"/>
    </location>
</feature>
<dbReference type="GO" id="GO:0003677">
    <property type="term" value="F:DNA binding"/>
    <property type="evidence" value="ECO:0007669"/>
    <property type="project" value="InterPro"/>
</dbReference>
<dbReference type="EMBL" id="MLQQ01000001">
    <property type="protein sequence ID" value="OIJ16173.1"/>
    <property type="molecule type" value="Genomic_DNA"/>
</dbReference>
<keyword evidence="1" id="KW-1133">Transmembrane helix</keyword>
<dbReference type="SUPFAM" id="SSF47781">
    <property type="entry name" value="RuvA domain 2-like"/>
    <property type="match status" value="1"/>
</dbReference>
<dbReference type="AlphaFoldDB" id="A0A1S2LVH5"/>
<dbReference type="SMART" id="SM00278">
    <property type="entry name" value="HhH1"/>
    <property type="match status" value="2"/>
</dbReference>
<name>A0A1S2LVH5_9BACI</name>
<comment type="caution">
    <text evidence="3">The sequence shown here is derived from an EMBL/GenBank/DDBJ whole genome shotgun (WGS) entry which is preliminary data.</text>
</comment>
<dbReference type="PANTHER" id="PTHR21180">
    <property type="entry name" value="ENDONUCLEASE/EXONUCLEASE/PHOSPHATASE FAMILY DOMAIN-CONTAINING PROTEIN 1"/>
    <property type="match status" value="1"/>
</dbReference>
<proteinExistence type="predicted"/>
<dbReference type="GO" id="GO:0015628">
    <property type="term" value="P:protein secretion by the type II secretion system"/>
    <property type="evidence" value="ECO:0007669"/>
    <property type="project" value="TreeGrafter"/>
</dbReference>
<keyword evidence="1" id="KW-0812">Transmembrane</keyword>
<dbReference type="GO" id="GO:0015627">
    <property type="term" value="C:type II protein secretion system complex"/>
    <property type="evidence" value="ECO:0007669"/>
    <property type="project" value="TreeGrafter"/>
</dbReference>
<dbReference type="Proteomes" id="UP000180098">
    <property type="component" value="Unassembled WGS sequence"/>
</dbReference>
<evidence type="ECO:0000313" key="4">
    <source>
        <dbReference type="Proteomes" id="UP000180098"/>
    </source>
</evidence>
<dbReference type="PANTHER" id="PTHR21180:SF32">
    <property type="entry name" value="ENDONUCLEASE_EXONUCLEASE_PHOSPHATASE FAMILY DOMAIN-CONTAINING PROTEIN 1"/>
    <property type="match status" value="1"/>
</dbReference>
<dbReference type="Pfam" id="PF12836">
    <property type="entry name" value="HHH_3"/>
    <property type="match status" value="1"/>
</dbReference>
<dbReference type="OrthoDB" id="9790239at2"/>
<dbReference type="InterPro" id="IPR004509">
    <property type="entry name" value="Competence_ComEA_HhH"/>
</dbReference>
<keyword evidence="1" id="KW-0472">Membrane</keyword>
<dbReference type="Pfam" id="PF10531">
    <property type="entry name" value="SLBB"/>
    <property type="match status" value="1"/>
</dbReference>
<dbReference type="RefSeq" id="WP_071312098.1">
    <property type="nucleotide sequence ID" value="NZ_MLQQ01000001.1"/>
</dbReference>
<feature type="domain" description="Helix-hairpin-helix DNA-binding motif class 1" evidence="2">
    <location>
        <begin position="154"/>
        <end position="173"/>
    </location>
</feature>
<organism evidence="3 4">
    <name type="scientific">Anaerobacillus arseniciselenatis</name>
    <dbReference type="NCBI Taxonomy" id="85682"/>
    <lineage>
        <taxon>Bacteria</taxon>
        <taxon>Bacillati</taxon>
        <taxon>Bacillota</taxon>
        <taxon>Bacilli</taxon>
        <taxon>Bacillales</taxon>
        <taxon>Bacillaceae</taxon>
        <taxon>Anaerobacillus</taxon>
    </lineage>
</organism>
<reference evidence="3 4" key="1">
    <citation type="submission" date="2016-10" db="EMBL/GenBank/DDBJ databases">
        <title>Draft genome sequences of four alkaliphilic bacteria belonging to the Anaerobacillus genus.</title>
        <authorList>
            <person name="Bassil N.M."/>
            <person name="Lloyd J.R."/>
        </authorList>
    </citation>
    <scope>NUCLEOTIDE SEQUENCE [LARGE SCALE GENOMIC DNA]</scope>
    <source>
        <strain evidence="3 4">DSM 15340</strain>
    </source>
</reference>
<gene>
    <name evidence="3" type="ORF">BKP35_04130</name>
</gene>
<keyword evidence="4" id="KW-1185">Reference proteome</keyword>
<dbReference type="InterPro" id="IPR010994">
    <property type="entry name" value="RuvA_2-like"/>
</dbReference>
<dbReference type="GO" id="GO:0006281">
    <property type="term" value="P:DNA repair"/>
    <property type="evidence" value="ECO:0007669"/>
    <property type="project" value="InterPro"/>
</dbReference>
<accession>A0A1S2LVH5</accession>